<accession>A0AAV1T5N6</accession>
<feature type="region of interest" description="Disordered" evidence="1">
    <location>
        <begin position="124"/>
        <end position="143"/>
    </location>
</feature>
<evidence type="ECO:0000256" key="1">
    <source>
        <dbReference type="SAM" id="MobiDB-lite"/>
    </source>
</evidence>
<reference evidence="2" key="1">
    <citation type="submission" date="2024-01" db="EMBL/GenBank/DDBJ databases">
        <authorList>
            <person name="Webb A."/>
        </authorList>
    </citation>
    <scope>NUCLEOTIDE SEQUENCE</scope>
    <source>
        <strain evidence="2">Pm1</strain>
    </source>
</reference>
<evidence type="ECO:0000313" key="2">
    <source>
        <dbReference type="EMBL" id="CAK7900028.1"/>
    </source>
</evidence>
<sequence>MASFPMPEQHLNPLQQRAAAAAQALLGPSRSISQREIQTMLEKNEAALRSWNALHKQQPDKTKSAEHKEWVRKCVTYRKQIGARLEILASLADKQIALEDEKSAGQNASPAVAAASRQAASSSVAVSRKAKKSQKKPVSSAGRVAALHAQEQLTPVAPRSVYAPRQASTTPTPIRPACTRSTAMTVSHTAAPAPPTMFPDPPMPVGFTSTSPGMFFSSGQMDSMETSAGFTSVTSMAASGVAASALGYSMGSTGQTLTPNAYMTSTSGPPSLSAGFTNQQGYEMGGGMMNLQQQFMSMPMPMNLAGGNMYDNNNYGMPTIPAPTNVYSGGNGSNSNSDSTFPVDPYIAPLGFGSDVNFGSSGYSMGGMTGMPVQQHEHQMMGSMNGTNFGASMVSNNFGYGASVDIPASSSHSMMPQSLPAHQFQPTPQHFPQPGQLPQQLPPHTGGNAMSWSLDSAVYGENNVNIFEGLTDDAFFPMQ</sequence>
<gene>
    <name evidence="2" type="ORF">PM001_LOCUS1991</name>
</gene>
<comment type="caution">
    <text evidence="2">The sequence shown here is derived from an EMBL/GenBank/DDBJ whole genome shotgun (WGS) entry which is preliminary data.</text>
</comment>
<organism evidence="2 3">
    <name type="scientific">Peronospora matthiolae</name>
    <dbReference type="NCBI Taxonomy" id="2874970"/>
    <lineage>
        <taxon>Eukaryota</taxon>
        <taxon>Sar</taxon>
        <taxon>Stramenopiles</taxon>
        <taxon>Oomycota</taxon>
        <taxon>Peronosporomycetes</taxon>
        <taxon>Peronosporales</taxon>
        <taxon>Peronosporaceae</taxon>
        <taxon>Peronospora</taxon>
    </lineage>
</organism>
<name>A0AAV1T5N6_9STRA</name>
<evidence type="ECO:0000313" key="3">
    <source>
        <dbReference type="Proteomes" id="UP001162060"/>
    </source>
</evidence>
<dbReference type="AlphaFoldDB" id="A0AAV1T5N6"/>
<dbReference type="EMBL" id="CAKLBY020000016">
    <property type="protein sequence ID" value="CAK7900028.1"/>
    <property type="molecule type" value="Genomic_DNA"/>
</dbReference>
<protein>
    <submittedName>
        <fullName evidence="2">Uncharacterized protein</fullName>
    </submittedName>
</protein>
<feature type="region of interest" description="Disordered" evidence="1">
    <location>
        <begin position="156"/>
        <end position="177"/>
    </location>
</feature>
<proteinExistence type="predicted"/>
<dbReference type="Proteomes" id="UP001162060">
    <property type="component" value="Unassembled WGS sequence"/>
</dbReference>